<comment type="similarity">
    <text evidence="1">Belongs to the calycin superfamily. Lipocalin family.</text>
</comment>
<name>A0A8C6WK45_9GOBI</name>
<accession>A0A8C6WK45</accession>
<dbReference type="InterPro" id="IPR000566">
    <property type="entry name" value="Lipocln_cytosolic_FA-bd_dom"/>
</dbReference>
<sequence>WLCSAYASQQDSHRSDSQIDGSKAEEFYGVEAHFVVKIMQQLKTIYNITNYIRLTNVSGSLDLAVMVIWELKILFVQMSGKWYLAGFATNAQWFLRYKGTMGMGTAMFNAVDGDLDMPFESLNPDGSCFRMHNLAKKTDVPGKFSRGSLNDMRIVDVKYDEYALVYTVKTIGDSSDAVIKAYGRAPELSTEVQEKFRQFASENGVLPENIVILPKNSDCPSE</sequence>
<feature type="domain" description="Lipocalin/cytosolic fatty-acid binding" evidence="2">
    <location>
        <begin position="79"/>
        <end position="215"/>
    </location>
</feature>
<dbReference type="InterPro" id="IPR012674">
    <property type="entry name" value="Calycin"/>
</dbReference>
<dbReference type="SUPFAM" id="SSF50814">
    <property type="entry name" value="Lipocalins"/>
    <property type="match status" value="1"/>
</dbReference>
<proteinExistence type="inferred from homology"/>
<evidence type="ECO:0000313" key="3">
    <source>
        <dbReference type="Ensembl" id="ENSNMLP00000013214.1"/>
    </source>
</evidence>
<dbReference type="InterPro" id="IPR002345">
    <property type="entry name" value="Lipocalin"/>
</dbReference>
<evidence type="ECO:0000313" key="4">
    <source>
        <dbReference type="Proteomes" id="UP000694523"/>
    </source>
</evidence>
<dbReference type="PRINTS" id="PR00179">
    <property type="entry name" value="LIPOCALIN"/>
</dbReference>
<dbReference type="GO" id="GO:0036094">
    <property type="term" value="F:small molecule binding"/>
    <property type="evidence" value="ECO:0007669"/>
    <property type="project" value="InterPro"/>
</dbReference>
<evidence type="ECO:0000259" key="2">
    <source>
        <dbReference type="Pfam" id="PF00061"/>
    </source>
</evidence>
<dbReference type="Proteomes" id="UP000694523">
    <property type="component" value="Unplaced"/>
</dbReference>
<dbReference type="PRINTS" id="PR01254">
    <property type="entry name" value="PGNDSYNTHASE"/>
</dbReference>
<evidence type="ECO:0000256" key="1">
    <source>
        <dbReference type="ARBA" id="ARBA00006889"/>
    </source>
</evidence>
<protein>
    <submittedName>
        <fullName evidence="3">Zgc:153704</fullName>
    </submittedName>
</protein>
<organism evidence="3 4">
    <name type="scientific">Neogobius melanostomus</name>
    <name type="common">round goby</name>
    <dbReference type="NCBI Taxonomy" id="47308"/>
    <lineage>
        <taxon>Eukaryota</taxon>
        <taxon>Metazoa</taxon>
        <taxon>Chordata</taxon>
        <taxon>Craniata</taxon>
        <taxon>Vertebrata</taxon>
        <taxon>Euteleostomi</taxon>
        <taxon>Actinopterygii</taxon>
        <taxon>Neopterygii</taxon>
        <taxon>Teleostei</taxon>
        <taxon>Neoteleostei</taxon>
        <taxon>Acanthomorphata</taxon>
        <taxon>Gobiaria</taxon>
        <taxon>Gobiiformes</taxon>
        <taxon>Gobioidei</taxon>
        <taxon>Gobiidae</taxon>
        <taxon>Benthophilinae</taxon>
        <taxon>Neogobiini</taxon>
        <taxon>Neogobius</taxon>
    </lineage>
</organism>
<reference evidence="3" key="2">
    <citation type="submission" date="2025-09" db="UniProtKB">
        <authorList>
            <consortium name="Ensembl"/>
        </authorList>
    </citation>
    <scope>IDENTIFICATION</scope>
</reference>
<dbReference type="Gene3D" id="2.40.128.20">
    <property type="match status" value="1"/>
</dbReference>
<dbReference type="Pfam" id="PF00061">
    <property type="entry name" value="Lipocalin"/>
    <property type="match status" value="1"/>
</dbReference>
<dbReference type="AlphaFoldDB" id="A0A8C6WK45"/>
<reference evidence="3" key="1">
    <citation type="submission" date="2025-08" db="UniProtKB">
        <authorList>
            <consortium name="Ensembl"/>
        </authorList>
    </citation>
    <scope>IDENTIFICATION</scope>
</reference>
<dbReference type="PANTHER" id="PTHR11430:SF133">
    <property type="entry name" value="LIPOCALIN"/>
    <property type="match status" value="1"/>
</dbReference>
<dbReference type="PANTHER" id="PTHR11430">
    <property type="entry name" value="LIPOCALIN"/>
    <property type="match status" value="1"/>
</dbReference>
<dbReference type="Ensembl" id="ENSNMLT00000014875.1">
    <property type="protein sequence ID" value="ENSNMLP00000013214.1"/>
    <property type="gene ID" value="ENSNMLG00000008501.1"/>
</dbReference>
<keyword evidence="4" id="KW-1185">Reference proteome</keyword>